<keyword evidence="2" id="KW-0812">Transmembrane</keyword>
<keyword evidence="3" id="KW-0732">Signal</keyword>
<comment type="caution">
    <text evidence="4">The sequence shown here is derived from an EMBL/GenBank/DDBJ whole genome shotgun (WGS) entry which is preliminary data.</text>
</comment>
<reference evidence="4" key="2">
    <citation type="submission" date="2021-04" db="EMBL/GenBank/DDBJ databases">
        <authorList>
            <person name="Gilroy R."/>
        </authorList>
    </citation>
    <scope>NUCLEOTIDE SEQUENCE</scope>
    <source>
        <strain evidence="4">5032</strain>
    </source>
</reference>
<name>A0A9D2HL79_9BACT</name>
<organism evidence="4 5">
    <name type="scientific">Candidatus Desulfovibrio intestinavium</name>
    <dbReference type="NCBI Taxonomy" id="2838534"/>
    <lineage>
        <taxon>Bacteria</taxon>
        <taxon>Pseudomonadati</taxon>
        <taxon>Thermodesulfobacteriota</taxon>
        <taxon>Desulfovibrionia</taxon>
        <taxon>Desulfovibrionales</taxon>
        <taxon>Desulfovibrionaceae</taxon>
        <taxon>Desulfovibrio</taxon>
    </lineage>
</organism>
<gene>
    <name evidence="4" type="ORF">H9784_00885</name>
</gene>
<evidence type="ECO:0000256" key="3">
    <source>
        <dbReference type="SAM" id="SignalP"/>
    </source>
</evidence>
<feature type="region of interest" description="Disordered" evidence="1">
    <location>
        <begin position="46"/>
        <end position="74"/>
    </location>
</feature>
<keyword evidence="2" id="KW-0472">Membrane</keyword>
<sequence>MRLPGLLLCLWALCLCLAPASVAVAEPAGMADMAGRLRELREELAQPLPGTGPQDTAAAQPSEPPRDAPDDCPEWYRPEKERLASLDFEERAAERRHQTWEAAKTLLFLAFMAFLFYNAFKFGAGPWAVFRSGKFPLTIWTNEDNGAEDLQRQAAAKKKIEKYMMEHPHTKYVVWQEELPLYVKWILRLVRKWKAWGTPAARQDDVPQPGATGTPQATEAANRAVPPQSGATPPPAGQAMEGRYAAWLRQRRLHMNRKS</sequence>
<evidence type="ECO:0000313" key="4">
    <source>
        <dbReference type="EMBL" id="HJA78115.1"/>
    </source>
</evidence>
<evidence type="ECO:0000256" key="1">
    <source>
        <dbReference type="SAM" id="MobiDB-lite"/>
    </source>
</evidence>
<proteinExistence type="predicted"/>
<dbReference type="Proteomes" id="UP000823821">
    <property type="component" value="Unassembled WGS sequence"/>
</dbReference>
<protein>
    <submittedName>
        <fullName evidence="4">Uncharacterized protein</fullName>
    </submittedName>
</protein>
<evidence type="ECO:0000256" key="2">
    <source>
        <dbReference type="SAM" id="Phobius"/>
    </source>
</evidence>
<feature type="region of interest" description="Disordered" evidence="1">
    <location>
        <begin position="200"/>
        <end position="242"/>
    </location>
</feature>
<feature type="signal peptide" evidence="3">
    <location>
        <begin position="1"/>
        <end position="25"/>
    </location>
</feature>
<feature type="compositionally biased region" description="Basic and acidic residues" evidence="1">
    <location>
        <begin position="64"/>
        <end position="74"/>
    </location>
</feature>
<reference evidence="4" key="1">
    <citation type="journal article" date="2021" name="PeerJ">
        <title>Extensive microbial diversity within the chicken gut microbiome revealed by metagenomics and culture.</title>
        <authorList>
            <person name="Gilroy R."/>
            <person name="Ravi A."/>
            <person name="Getino M."/>
            <person name="Pursley I."/>
            <person name="Horton D.L."/>
            <person name="Alikhan N.F."/>
            <person name="Baker D."/>
            <person name="Gharbi K."/>
            <person name="Hall N."/>
            <person name="Watson M."/>
            <person name="Adriaenssens E.M."/>
            <person name="Foster-Nyarko E."/>
            <person name="Jarju S."/>
            <person name="Secka A."/>
            <person name="Antonio M."/>
            <person name="Oren A."/>
            <person name="Chaudhuri R.R."/>
            <person name="La Ragione R."/>
            <person name="Hildebrand F."/>
            <person name="Pallen M.J."/>
        </authorList>
    </citation>
    <scope>NUCLEOTIDE SEQUENCE</scope>
    <source>
        <strain evidence="4">5032</strain>
    </source>
</reference>
<keyword evidence="2" id="KW-1133">Transmembrane helix</keyword>
<evidence type="ECO:0000313" key="5">
    <source>
        <dbReference type="Proteomes" id="UP000823821"/>
    </source>
</evidence>
<dbReference type="AlphaFoldDB" id="A0A9D2HL79"/>
<feature type="transmembrane region" description="Helical" evidence="2">
    <location>
        <begin position="106"/>
        <end position="130"/>
    </location>
</feature>
<feature type="chain" id="PRO_5038515344" evidence="3">
    <location>
        <begin position="26"/>
        <end position="259"/>
    </location>
</feature>
<dbReference type="EMBL" id="DWZD01000007">
    <property type="protein sequence ID" value="HJA78115.1"/>
    <property type="molecule type" value="Genomic_DNA"/>
</dbReference>
<accession>A0A9D2HL79</accession>